<dbReference type="AlphaFoldDB" id="A0A376DAW4"/>
<evidence type="ECO:0000313" key="2">
    <source>
        <dbReference type="EMBL" id="STC85750.1"/>
    </source>
</evidence>
<keyword evidence="1" id="KW-1133">Transmembrane helix</keyword>
<gene>
    <name evidence="2" type="ORF">NCTC12121_00947</name>
</gene>
<evidence type="ECO:0000313" key="3">
    <source>
        <dbReference type="Proteomes" id="UP000255248"/>
    </source>
</evidence>
<reference evidence="2 3" key="1">
    <citation type="submission" date="2018-06" db="EMBL/GenBank/DDBJ databases">
        <authorList>
            <consortium name="Pathogen Informatics"/>
            <person name="Doyle S."/>
        </authorList>
    </citation>
    <scope>NUCLEOTIDE SEQUENCE [LARGE SCALE GENOMIC DNA]</scope>
    <source>
        <strain evidence="2 3">NCTC12121</strain>
    </source>
</reference>
<dbReference type="EMBL" id="UFXZ01000001">
    <property type="protein sequence ID" value="STC85750.1"/>
    <property type="molecule type" value="Genomic_DNA"/>
</dbReference>
<feature type="transmembrane region" description="Helical" evidence="1">
    <location>
        <begin position="20"/>
        <end position="40"/>
    </location>
</feature>
<keyword evidence="1" id="KW-0812">Transmembrane</keyword>
<proteinExistence type="predicted"/>
<evidence type="ECO:0000256" key="1">
    <source>
        <dbReference type="SAM" id="Phobius"/>
    </source>
</evidence>
<protein>
    <submittedName>
        <fullName evidence="2">Uncharacterized protein</fullName>
    </submittedName>
</protein>
<dbReference type="Proteomes" id="UP000255248">
    <property type="component" value="Unassembled WGS sequence"/>
</dbReference>
<organism evidence="2 3">
    <name type="scientific">Edwardsiella hoshinae</name>
    <dbReference type="NCBI Taxonomy" id="93378"/>
    <lineage>
        <taxon>Bacteria</taxon>
        <taxon>Pseudomonadati</taxon>
        <taxon>Pseudomonadota</taxon>
        <taxon>Gammaproteobacteria</taxon>
        <taxon>Enterobacterales</taxon>
        <taxon>Hafniaceae</taxon>
        <taxon>Edwardsiella</taxon>
    </lineage>
</organism>
<sequence>MNNYGHGPWAMLRENNQAYFLYLSYLESINLIVSFSLVLAKLAT</sequence>
<keyword evidence="1" id="KW-0472">Membrane</keyword>
<accession>A0A376DAW4</accession>
<name>A0A376DAW4_9GAMM</name>